<gene>
    <name evidence="2" type="ORF">Taro_030815</name>
</gene>
<dbReference type="AlphaFoldDB" id="A0A843W1A7"/>
<evidence type="ECO:0000259" key="1">
    <source>
        <dbReference type="Pfam" id="PF17244"/>
    </source>
</evidence>
<reference evidence="2" key="1">
    <citation type="submission" date="2017-07" db="EMBL/GenBank/DDBJ databases">
        <title>Taro Niue Genome Assembly and Annotation.</title>
        <authorList>
            <person name="Atibalentja N."/>
            <person name="Keating K."/>
            <person name="Fields C.J."/>
        </authorList>
    </citation>
    <scope>NUCLEOTIDE SEQUENCE</scope>
    <source>
        <strain evidence="2">Niue_2</strain>
        <tissue evidence="2">Leaf</tissue>
    </source>
</reference>
<evidence type="ECO:0000313" key="2">
    <source>
        <dbReference type="EMBL" id="MQL98113.1"/>
    </source>
</evidence>
<proteinExistence type="predicted"/>
<protein>
    <recommendedName>
        <fullName evidence="1">Cell division control protein 24 OB domain-containing protein</fullName>
    </recommendedName>
</protein>
<name>A0A843W1A7_COLES</name>
<dbReference type="EMBL" id="NMUH01002143">
    <property type="protein sequence ID" value="MQL98113.1"/>
    <property type="molecule type" value="Genomic_DNA"/>
</dbReference>
<sequence>MCTFVLWGDQVLLANLFSNGSMLALDKPFIANTVDSNFEGNEILCLEYGSATQLYLVPFVQPEEQVLLVSTQLRCQGSTASTTPDQSQALKISQVLLPLDSQGSVDFGNYPFQTFVIDLQGKMTGVSLYGIVTEIHRDLDSEETMYYMTIEDETGALAVKLHFSR</sequence>
<accession>A0A843W1A7</accession>
<keyword evidence="3" id="KW-1185">Reference proteome</keyword>
<dbReference type="OrthoDB" id="10265890at2759"/>
<evidence type="ECO:0000313" key="3">
    <source>
        <dbReference type="Proteomes" id="UP000652761"/>
    </source>
</evidence>
<dbReference type="PANTHER" id="PTHR36033:SF1">
    <property type="entry name" value="NUCLEIC ACID-BINDING PROTEINS SUPERFAMILY"/>
    <property type="match status" value="1"/>
</dbReference>
<dbReference type="PANTHER" id="PTHR36033">
    <property type="entry name" value="NUCLEIC ACID-BINDING PROTEINS SUPERFAMILY"/>
    <property type="match status" value="1"/>
</dbReference>
<dbReference type="Proteomes" id="UP000652761">
    <property type="component" value="Unassembled WGS sequence"/>
</dbReference>
<comment type="caution">
    <text evidence="2">The sequence shown here is derived from an EMBL/GenBank/DDBJ whole genome shotgun (WGS) entry which is preliminary data.</text>
</comment>
<dbReference type="Pfam" id="PF17244">
    <property type="entry name" value="CDC24_OB3"/>
    <property type="match status" value="1"/>
</dbReference>
<feature type="domain" description="Cell division control protein 24 OB" evidence="1">
    <location>
        <begin position="118"/>
        <end position="164"/>
    </location>
</feature>
<dbReference type="InterPro" id="IPR035203">
    <property type="entry name" value="Cdc24_OB3"/>
</dbReference>
<organism evidence="2 3">
    <name type="scientific">Colocasia esculenta</name>
    <name type="common">Wild taro</name>
    <name type="synonym">Arum esculentum</name>
    <dbReference type="NCBI Taxonomy" id="4460"/>
    <lineage>
        <taxon>Eukaryota</taxon>
        <taxon>Viridiplantae</taxon>
        <taxon>Streptophyta</taxon>
        <taxon>Embryophyta</taxon>
        <taxon>Tracheophyta</taxon>
        <taxon>Spermatophyta</taxon>
        <taxon>Magnoliopsida</taxon>
        <taxon>Liliopsida</taxon>
        <taxon>Araceae</taxon>
        <taxon>Aroideae</taxon>
        <taxon>Colocasieae</taxon>
        <taxon>Colocasia</taxon>
    </lineage>
</organism>